<evidence type="ECO:0000313" key="1">
    <source>
        <dbReference type="EMBL" id="CAG8547758.1"/>
    </source>
</evidence>
<organism evidence="1 2">
    <name type="scientific">Funneliformis mosseae</name>
    <name type="common">Endomycorrhizal fungus</name>
    <name type="synonym">Glomus mosseae</name>
    <dbReference type="NCBI Taxonomy" id="27381"/>
    <lineage>
        <taxon>Eukaryota</taxon>
        <taxon>Fungi</taxon>
        <taxon>Fungi incertae sedis</taxon>
        <taxon>Mucoromycota</taxon>
        <taxon>Glomeromycotina</taxon>
        <taxon>Glomeromycetes</taxon>
        <taxon>Glomerales</taxon>
        <taxon>Glomeraceae</taxon>
        <taxon>Funneliformis</taxon>
    </lineage>
</organism>
<keyword evidence="2" id="KW-1185">Reference proteome</keyword>
<accession>A0A9N9AZH9</accession>
<proteinExistence type="predicted"/>
<sequence>MKNMEKVVATLHEQNIVFGDLRRPNILGTGFFIDRYPVTISTEIPWPQGANPGALLMQAHDVHWLQVINHDLNL</sequence>
<dbReference type="EMBL" id="CAJVPP010001307">
    <property type="protein sequence ID" value="CAG8547758.1"/>
    <property type="molecule type" value="Genomic_DNA"/>
</dbReference>
<dbReference type="Proteomes" id="UP000789375">
    <property type="component" value="Unassembled WGS sequence"/>
</dbReference>
<gene>
    <name evidence="1" type="ORF">FMOSSE_LOCUS6307</name>
</gene>
<dbReference type="AlphaFoldDB" id="A0A9N9AZH9"/>
<protein>
    <submittedName>
        <fullName evidence="1">3933_t:CDS:1</fullName>
    </submittedName>
</protein>
<comment type="caution">
    <text evidence="1">The sequence shown here is derived from an EMBL/GenBank/DDBJ whole genome shotgun (WGS) entry which is preliminary data.</text>
</comment>
<reference evidence="1" key="1">
    <citation type="submission" date="2021-06" db="EMBL/GenBank/DDBJ databases">
        <authorList>
            <person name="Kallberg Y."/>
            <person name="Tangrot J."/>
            <person name="Rosling A."/>
        </authorList>
    </citation>
    <scope>NUCLEOTIDE SEQUENCE</scope>
    <source>
        <strain evidence="1">87-6 pot B 2015</strain>
    </source>
</reference>
<name>A0A9N9AZH9_FUNMO</name>
<evidence type="ECO:0000313" key="2">
    <source>
        <dbReference type="Proteomes" id="UP000789375"/>
    </source>
</evidence>